<protein>
    <submittedName>
        <fullName evidence="2">Uncharacterized protein</fullName>
    </submittedName>
</protein>
<name>A0A9P0LK22_ACAOB</name>
<dbReference type="AlphaFoldDB" id="A0A9P0LK22"/>
<accession>A0A9P0LK22</accession>
<evidence type="ECO:0000313" key="3">
    <source>
        <dbReference type="Proteomes" id="UP001152888"/>
    </source>
</evidence>
<keyword evidence="3" id="KW-1185">Reference proteome</keyword>
<dbReference type="EMBL" id="CAKOFQ010007186">
    <property type="protein sequence ID" value="CAH1993814.1"/>
    <property type="molecule type" value="Genomic_DNA"/>
</dbReference>
<evidence type="ECO:0000256" key="1">
    <source>
        <dbReference type="SAM" id="MobiDB-lite"/>
    </source>
</evidence>
<sequence length="83" mass="9750">MSTVDHSESPSASSRCTPLPPYPRKQSRDLTWRIRCSLYSKARHKRYCNSIVNIQYSIEFLRDFIVYSGLDIGLKNINNREIR</sequence>
<feature type="region of interest" description="Disordered" evidence="1">
    <location>
        <begin position="1"/>
        <end position="26"/>
    </location>
</feature>
<evidence type="ECO:0000313" key="2">
    <source>
        <dbReference type="EMBL" id="CAH1993814.1"/>
    </source>
</evidence>
<reference evidence="2" key="1">
    <citation type="submission" date="2022-03" db="EMBL/GenBank/DDBJ databases">
        <authorList>
            <person name="Sayadi A."/>
        </authorList>
    </citation>
    <scope>NUCLEOTIDE SEQUENCE</scope>
</reference>
<gene>
    <name evidence="2" type="ORF">ACAOBT_LOCUS21755</name>
</gene>
<dbReference type="Proteomes" id="UP001152888">
    <property type="component" value="Unassembled WGS sequence"/>
</dbReference>
<comment type="caution">
    <text evidence="2">The sequence shown here is derived from an EMBL/GenBank/DDBJ whole genome shotgun (WGS) entry which is preliminary data.</text>
</comment>
<proteinExistence type="predicted"/>
<organism evidence="2 3">
    <name type="scientific">Acanthoscelides obtectus</name>
    <name type="common">Bean weevil</name>
    <name type="synonym">Bruchus obtectus</name>
    <dbReference type="NCBI Taxonomy" id="200917"/>
    <lineage>
        <taxon>Eukaryota</taxon>
        <taxon>Metazoa</taxon>
        <taxon>Ecdysozoa</taxon>
        <taxon>Arthropoda</taxon>
        <taxon>Hexapoda</taxon>
        <taxon>Insecta</taxon>
        <taxon>Pterygota</taxon>
        <taxon>Neoptera</taxon>
        <taxon>Endopterygota</taxon>
        <taxon>Coleoptera</taxon>
        <taxon>Polyphaga</taxon>
        <taxon>Cucujiformia</taxon>
        <taxon>Chrysomeloidea</taxon>
        <taxon>Chrysomelidae</taxon>
        <taxon>Bruchinae</taxon>
        <taxon>Bruchini</taxon>
        <taxon>Acanthoscelides</taxon>
    </lineage>
</organism>